<reference evidence="1 2" key="1">
    <citation type="submission" date="2017-04" db="EMBL/GenBank/DDBJ databases">
        <authorList>
            <person name="Afonso C.L."/>
            <person name="Miller P.J."/>
            <person name="Scott M.A."/>
            <person name="Spackman E."/>
            <person name="Goraichik I."/>
            <person name="Dimitrov K.M."/>
            <person name="Suarez D.L."/>
            <person name="Swayne D.E."/>
        </authorList>
    </citation>
    <scope>NUCLEOTIDE SEQUENCE [LARGE SCALE GENOMIC DNA]</scope>
</reference>
<dbReference type="EMBL" id="KY984068">
    <property type="protein sequence ID" value="ARW58892.1"/>
    <property type="molecule type" value="Genomic_DNA"/>
</dbReference>
<dbReference type="Proteomes" id="UP000240568">
    <property type="component" value="Segment"/>
</dbReference>
<evidence type="ECO:0000313" key="1">
    <source>
        <dbReference type="EMBL" id="ARW58892.1"/>
    </source>
</evidence>
<protein>
    <submittedName>
        <fullName evidence="1">Uncharacterized protein</fullName>
    </submittedName>
</protein>
<organism evidence="1 2">
    <name type="scientific">Erwinia phage vB_EamM_Y3</name>
    <dbReference type="NCBI Taxonomy" id="1983553"/>
    <lineage>
        <taxon>Viruses</taxon>
        <taxon>Duplodnaviria</taxon>
        <taxon>Heunggongvirae</taxon>
        <taxon>Uroviricota</taxon>
        <taxon>Caudoviricetes</taxon>
        <taxon>Sasquatchvirus</taxon>
        <taxon>Sasquatchvirus Y3</taxon>
    </lineage>
</organism>
<gene>
    <name evidence="1" type="ORF">Y3_252</name>
</gene>
<name>A0A2H4IBH6_9CAUD</name>
<evidence type="ECO:0000313" key="2">
    <source>
        <dbReference type="Proteomes" id="UP000240568"/>
    </source>
</evidence>
<proteinExistence type="predicted"/>
<keyword evidence="2" id="KW-1185">Reference proteome</keyword>
<sequence>MTDKKVVIDLVADVASPTEVVFEDGQKSSEWLAPYDLRLNVSQTVGPNGYPEVEIIGDDANLIKFFDEQMPNSELSENDLLDL</sequence>
<accession>A0A2H4IBH6</accession>